<evidence type="ECO:0000256" key="6">
    <source>
        <dbReference type="ARBA" id="ARBA00022970"/>
    </source>
</evidence>
<dbReference type="PANTHER" id="PTHR42770">
    <property type="entry name" value="AMINO ACID TRANSPORTER-RELATED"/>
    <property type="match status" value="1"/>
</dbReference>
<sequence>MSSENTQKLSLYALIALVMGSMIGSGIFALPSIFARNTGVFGALIAWSIAGFGMLMLAFVFQNLSNRRPDLDSGIYAYAEAGFGSYLGFCAAMGYWIGCCFADVACLVLIKATLGMFFPIFGDGTTIASLIGASFILWGFHFLVLRGIKEAAMLNTIATAAKIIPIFVFIFVVIMNFNSEMFSLNFWGGEDTSFSSVLQQVRNTMLVTVFVFVGIEGASVYSRYAKNRKDVGVATVLGFLGVLCLLFLVTVPVYGVLKQHVLAGLPTPSMSAIFEIIVGRWGSVFISVGLLISILGNYLSWCLLAAEVLFSAAKDKTMPAFLAKENKNKVPVAALWISNILIQIFLVLTPFADYAFSLALSMTSSMTLFPYLLVGAYGLKLAITGETYEGGDKKRKGDLIKAALATLYASGMIISGGAYYVMLSSVLYLLGSSLFFIARKEQNKTLFTKPEAALFACISLFAVFSVYSLTTTTSQEPDLYNKEYHLYEEEAAKIYGDETLIDKKLEEQHQLLDKIRQEAEQFESTPQ</sequence>
<feature type="transmembrane region" description="Helical" evidence="9">
    <location>
        <begin position="354"/>
        <end position="379"/>
    </location>
</feature>
<feature type="transmembrane region" description="Helical" evidence="9">
    <location>
        <begin position="450"/>
        <end position="469"/>
    </location>
</feature>
<feature type="transmembrane region" description="Helical" evidence="9">
    <location>
        <begin position="204"/>
        <end position="221"/>
    </location>
</feature>
<proteinExistence type="inferred from homology"/>
<dbReference type="NCBIfam" id="TIGR00905">
    <property type="entry name" value="2A0302"/>
    <property type="match status" value="1"/>
</dbReference>
<gene>
    <name evidence="10" type="ORF">SAMN02745728_00649</name>
</gene>
<keyword evidence="4" id="KW-1003">Cell membrane</keyword>
<dbReference type="GO" id="GO:0022857">
    <property type="term" value="F:transmembrane transporter activity"/>
    <property type="evidence" value="ECO:0007669"/>
    <property type="project" value="InterPro"/>
</dbReference>
<evidence type="ECO:0000256" key="1">
    <source>
        <dbReference type="ARBA" id="ARBA00004651"/>
    </source>
</evidence>
<keyword evidence="11" id="KW-1185">Reference proteome</keyword>
<feature type="transmembrane region" description="Helical" evidence="9">
    <location>
        <begin position="127"/>
        <end position="145"/>
    </location>
</feature>
<evidence type="ECO:0000256" key="8">
    <source>
        <dbReference type="ARBA" id="ARBA00023136"/>
    </source>
</evidence>
<evidence type="ECO:0000313" key="10">
    <source>
        <dbReference type="EMBL" id="SHN55246.1"/>
    </source>
</evidence>
<feature type="transmembrane region" description="Helical" evidence="9">
    <location>
        <begin position="12"/>
        <end position="34"/>
    </location>
</feature>
<evidence type="ECO:0000313" key="11">
    <source>
        <dbReference type="Proteomes" id="UP000186469"/>
    </source>
</evidence>
<reference evidence="10 11" key="1">
    <citation type="submission" date="2016-12" db="EMBL/GenBank/DDBJ databases">
        <authorList>
            <person name="Song W.-J."/>
            <person name="Kurnit D.M."/>
        </authorList>
    </citation>
    <scope>NUCLEOTIDE SEQUENCE [LARGE SCALE GENOMIC DNA]</scope>
    <source>
        <strain evidence="10 11">DSM 11393</strain>
    </source>
</reference>
<evidence type="ECO:0000256" key="7">
    <source>
        <dbReference type="ARBA" id="ARBA00022989"/>
    </source>
</evidence>
<comment type="similarity">
    <text evidence="2">Belongs to the amino acid-polyamine-organocation (APC) superfamily. Basic amino acid/polyamine antiporter (APA) (TC 2.A.3.2) family.</text>
</comment>
<feature type="transmembrane region" description="Helical" evidence="9">
    <location>
        <begin position="157"/>
        <end position="177"/>
    </location>
</feature>
<dbReference type="STRING" id="1121455.SAMN02745728_00649"/>
<feature type="transmembrane region" description="Helical" evidence="9">
    <location>
        <begin position="95"/>
        <end position="121"/>
    </location>
</feature>
<feature type="transmembrane region" description="Helical" evidence="9">
    <location>
        <begin position="40"/>
        <end position="61"/>
    </location>
</feature>
<evidence type="ECO:0000256" key="5">
    <source>
        <dbReference type="ARBA" id="ARBA00022692"/>
    </source>
</evidence>
<dbReference type="PANTHER" id="PTHR42770:SF4">
    <property type="entry name" value="ARGININE_ORNITHINE ANTIPORTER-RELATED"/>
    <property type="match status" value="1"/>
</dbReference>
<dbReference type="Proteomes" id="UP000186469">
    <property type="component" value="Unassembled WGS sequence"/>
</dbReference>
<dbReference type="InterPro" id="IPR002293">
    <property type="entry name" value="AA/rel_permease1"/>
</dbReference>
<dbReference type="GO" id="GO:0006865">
    <property type="term" value="P:amino acid transport"/>
    <property type="evidence" value="ECO:0007669"/>
    <property type="project" value="UniProtKB-KW"/>
</dbReference>
<evidence type="ECO:0000256" key="4">
    <source>
        <dbReference type="ARBA" id="ARBA00022475"/>
    </source>
</evidence>
<evidence type="ECO:0000256" key="9">
    <source>
        <dbReference type="SAM" id="Phobius"/>
    </source>
</evidence>
<dbReference type="RefSeq" id="WP_072696344.1">
    <property type="nucleotide sequence ID" value="NZ_FRDI01000003.1"/>
</dbReference>
<keyword evidence="6" id="KW-0029">Amino-acid transport</keyword>
<organism evidence="10 11">
    <name type="scientific">Desulfovibrio litoralis DSM 11393</name>
    <dbReference type="NCBI Taxonomy" id="1121455"/>
    <lineage>
        <taxon>Bacteria</taxon>
        <taxon>Pseudomonadati</taxon>
        <taxon>Thermodesulfobacteriota</taxon>
        <taxon>Desulfovibrionia</taxon>
        <taxon>Desulfovibrionales</taxon>
        <taxon>Desulfovibrionaceae</taxon>
        <taxon>Desulfovibrio</taxon>
    </lineage>
</organism>
<dbReference type="GO" id="GO:0005886">
    <property type="term" value="C:plasma membrane"/>
    <property type="evidence" value="ECO:0007669"/>
    <property type="project" value="UniProtKB-SubCell"/>
</dbReference>
<dbReference type="Pfam" id="PF13520">
    <property type="entry name" value="AA_permease_2"/>
    <property type="match status" value="1"/>
</dbReference>
<accession>A0A1M7S9S2</accession>
<dbReference type="InterPro" id="IPR050367">
    <property type="entry name" value="APC_superfamily"/>
</dbReference>
<protein>
    <submittedName>
        <fullName evidence="10">Arginine:ornithine antiporter / lysine permease</fullName>
    </submittedName>
</protein>
<dbReference type="InterPro" id="IPR004754">
    <property type="entry name" value="Amino_acid_antiprt"/>
</dbReference>
<dbReference type="EMBL" id="FRDI01000003">
    <property type="protein sequence ID" value="SHN55246.1"/>
    <property type="molecule type" value="Genomic_DNA"/>
</dbReference>
<keyword evidence="3" id="KW-0813">Transport</keyword>
<feature type="transmembrane region" description="Helical" evidence="9">
    <location>
        <begin position="330"/>
        <end position="348"/>
    </location>
</feature>
<feature type="transmembrane region" description="Helical" evidence="9">
    <location>
        <begin position="233"/>
        <end position="257"/>
    </location>
</feature>
<keyword evidence="7 9" id="KW-1133">Transmembrane helix</keyword>
<dbReference type="Gene3D" id="1.20.1740.10">
    <property type="entry name" value="Amino acid/polyamine transporter I"/>
    <property type="match status" value="1"/>
</dbReference>
<evidence type="ECO:0000256" key="2">
    <source>
        <dbReference type="ARBA" id="ARBA00008220"/>
    </source>
</evidence>
<keyword evidence="8 9" id="KW-0472">Membrane</keyword>
<comment type="subcellular location">
    <subcellularLocation>
        <location evidence="1">Cell membrane</location>
        <topology evidence="1">Multi-pass membrane protein</topology>
    </subcellularLocation>
</comment>
<keyword evidence="5 9" id="KW-0812">Transmembrane</keyword>
<dbReference type="OrthoDB" id="3185104at2"/>
<feature type="transmembrane region" description="Helical" evidence="9">
    <location>
        <begin position="277"/>
        <end position="310"/>
    </location>
</feature>
<name>A0A1M7S9S2_9BACT</name>
<dbReference type="AlphaFoldDB" id="A0A1M7S9S2"/>
<evidence type="ECO:0000256" key="3">
    <source>
        <dbReference type="ARBA" id="ARBA00022448"/>
    </source>
</evidence>